<dbReference type="InterPro" id="IPR036329">
    <property type="entry name" value="Aro-AA_hydroxylase_C_sf"/>
</dbReference>
<dbReference type="PROSITE" id="PS51410">
    <property type="entry name" value="BH4_AAA_HYDROXYL_2"/>
    <property type="match status" value="1"/>
</dbReference>
<evidence type="ECO:0000256" key="9">
    <source>
        <dbReference type="ARBA" id="ARBA00023004"/>
    </source>
</evidence>
<evidence type="ECO:0000256" key="6">
    <source>
        <dbReference type="ARBA" id="ARBA00020276"/>
    </source>
</evidence>
<dbReference type="EMBL" id="FQWZ01000003">
    <property type="protein sequence ID" value="SHG82096.1"/>
    <property type="molecule type" value="Genomic_DNA"/>
</dbReference>
<evidence type="ECO:0000256" key="7">
    <source>
        <dbReference type="ARBA" id="ARBA00022723"/>
    </source>
</evidence>
<dbReference type="Proteomes" id="UP000199758">
    <property type="component" value="Unassembled WGS sequence"/>
</dbReference>
<evidence type="ECO:0000259" key="14">
    <source>
        <dbReference type="PROSITE" id="PS51410"/>
    </source>
</evidence>
<dbReference type="SUPFAM" id="SSF56534">
    <property type="entry name" value="Aromatic aminoacid monoxygenases, catalytic and oligomerization domains"/>
    <property type="match status" value="1"/>
</dbReference>
<name>A0A1M5MXN5_9GAMM</name>
<feature type="domain" description="Biopterin-dependent aromatic amino acid hydroxylase family profile" evidence="14">
    <location>
        <begin position="1"/>
        <end position="309"/>
    </location>
</feature>
<keyword evidence="11" id="KW-0585">Phenylalanine catabolism</keyword>
<dbReference type="NCBIfam" id="NF008877">
    <property type="entry name" value="PRK11913.1-2"/>
    <property type="match status" value="1"/>
</dbReference>
<evidence type="ECO:0000313" key="15">
    <source>
        <dbReference type="EMBL" id="SHG82096.1"/>
    </source>
</evidence>
<organism evidence="15 16">
    <name type="scientific">Hydrocarboniphaga daqingensis</name>
    <dbReference type="NCBI Taxonomy" id="490188"/>
    <lineage>
        <taxon>Bacteria</taxon>
        <taxon>Pseudomonadati</taxon>
        <taxon>Pseudomonadota</taxon>
        <taxon>Gammaproteobacteria</taxon>
        <taxon>Nevskiales</taxon>
        <taxon>Nevskiaceae</taxon>
        <taxon>Hydrocarboniphaga</taxon>
    </lineage>
</organism>
<dbReference type="InterPro" id="IPR005960">
    <property type="entry name" value="Phe-4-hydroxylase_mono"/>
</dbReference>
<proteinExistence type="inferred from homology"/>
<dbReference type="InterPro" id="IPR036951">
    <property type="entry name" value="ArAA_hydroxylase_sf"/>
</dbReference>
<evidence type="ECO:0000256" key="13">
    <source>
        <dbReference type="PIRSR" id="PIRSR601273-2"/>
    </source>
</evidence>
<dbReference type="InterPro" id="IPR018301">
    <property type="entry name" value="ArAA_hydroxylase_Fe/CU_BS"/>
</dbReference>
<evidence type="ECO:0000256" key="3">
    <source>
        <dbReference type="ARBA" id="ARBA00005088"/>
    </source>
</evidence>
<dbReference type="Pfam" id="PF00351">
    <property type="entry name" value="Biopterin_H"/>
    <property type="match status" value="1"/>
</dbReference>
<feature type="binding site" evidence="13">
    <location>
        <position position="145"/>
    </location>
    <ligand>
        <name>Fe cation</name>
        <dbReference type="ChEBI" id="CHEBI:24875"/>
    </ligand>
</feature>
<keyword evidence="10" id="KW-0503">Monooxygenase</keyword>
<dbReference type="AlphaFoldDB" id="A0A1M5MXN5"/>
<dbReference type="Gene3D" id="1.10.800.10">
    <property type="entry name" value="Aromatic amino acid hydroxylase"/>
    <property type="match status" value="1"/>
</dbReference>
<feature type="binding site" evidence="13">
    <location>
        <position position="186"/>
    </location>
    <ligand>
        <name>Fe cation</name>
        <dbReference type="ChEBI" id="CHEBI:24875"/>
    </ligand>
</feature>
<dbReference type="InterPro" id="IPR001273">
    <property type="entry name" value="ArAA_hydroxylase"/>
</dbReference>
<comment type="similarity">
    <text evidence="4">Belongs to the biopterin-dependent aromatic amino acid hydroxylase family.</text>
</comment>
<keyword evidence="8" id="KW-0560">Oxidoreductase</keyword>
<evidence type="ECO:0000256" key="11">
    <source>
        <dbReference type="ARBA" id="ARBA00023232"/>
    </source>
</evidence>
<dbReference type="GO" id="GO:0004505">
    <property type="term" value="F:phenylalanine 4-monooxygenase activity"/>
    <property type="evidence" value="ECO:0007669"/>
    <property type="project" value="UniProtKB-EC"/>
</dbReference>
<dbReference type="CDD" id="cd03348">
    <property type="entry name" value="pro_PheOH"/>
    <property type="match status" value="1"/>
</dbReference>
<dbReference type="NCBIfam" id="TIGR01267">
    <property type="entry name" value="Phe4hydrox_mono"/>
    <property type="match status" value="1"/>
</dbReference>
<dbReference type="PANTHER" id="PTHR11473:SF24">
    <property type="entry name" value="PHENYLALANINE-4-HYDROXYLASE"/>
    <property type="match status" value="1"/>
</dbReference>
<evidence type="ECO:0000256" key="10">
    <source>
        <dbReference type="ARBA" id="ARBA00023033"/>
    </source>
</evidence>
<dbReference type="InterPro" id="IPR019774">
    <property type="entry name" value="Aromatic-AA_hydroxylase_C"/>
</dbReference>
<reference evidence="15 16" key="1">
    <citation type="submission" date="2016-11" db="EMBL/GenBank/DDBJ databases">
        <authorList>
            <person name="Jaros S."/>
            <person name="Januszkiewicz K."/>
            <person name="Wedrychowicz H."/>
        </authorList>
    </citation>
    <scope>NUCLEOTIDE SEQUENCE [LARGE SCALE GENOMIC DNA]</scope>
    <source>
        <strain evidence="15 16">CGMCC 1.7049</strain>
    </source>
</reference>
<accession>A0A1M5MXN5</accession>
<keyword evidence="9 13" id="KW-0408">Iron</keyword>
<evidence type="ECO:0000256" key="4">
    <source>
        <dbReference type="ARBA" id="ARBA00009712"/>
    </source>
</evidence>
<evidence type="ECO:0000313" key="16">
    <source>
        <dbReference type="Proteomes" id="UP000199758"/>
    </source>
</evidence>
<feature type="binding site" evidence="13">
    <location>
        <position position="140"/>
    </location>
    <ligand>
        <name>Fe cation</name>
        <dbReference type="ChEBI" id="CHEBI:24875"/>
    </ligand>
</feature>
<comment type="pathway">
    <text evidence="3">Amino-acid degradation; L-phenylalanine degradation; acetoacetate and fumarate from L-phenylalanine: step 1/6.</text>
</comment>
<keyword evidence="16" id="KW-1185">Reference proteome</keyword>
<gene>
    <name evidence="15" type="ORF">SAMN04488068_1526</name>
</gene>
<comment type="catalytic activity">
    <reaction evidence="1">
        <text>(6R)-L-erythro-5,6,7,8-tetrahydrobiopterin + L-phenylalanine + O2 = (4aS,6R)-4a-hydroxy-L-erythro-5,6,7,8-tetrahydrobiopterin + L-tyrosine</text>
        <dbReference type="Rhea" id="RHEA:20273"/>
        <dbReference type="ChEBI" id="CHEBI:15379"/>
        <dbReference type="ChEBI" id="CHEBI:15642"/>
        <dbReference type="ChEBI" id="CHEBI:58095"/>
        <dbReference type="ChEBI" id="CHEBI:58315"/>
        <dbReference type="ChEBI" id="CHEBI:59560"/>
        <dbReference type="EC" id="1.14.16.1"/>
    </reaction>
</comment>
<evidence type="ECO:0000256" key="2">
    <source>
        <dbReference type="ARBA" id="ARBA00001954"/>
    </source>
</evidence>
<dbReference type="RefSeq" id="WP_072896176.1">
    <property type="nucleotide sequence ID" value="NZ_FQWZ01000003.1"/>
</dbReference>
<protein>
    <recommendedName>
        <fullName evidence="6">Phenylalanine-4-hydroxylase</fullName>
        <ecNumber evidence="5">1.14.16.1</ecNumber>
    </recommendedName>
    <alternativeName>
        <fullName evidence="12">Phe-4-monooxygenase</fullName>
    </alternativeName>
</protein>
<dbReference type="PROSITE" id="PS00367">
    <property type="entry name" value="BH4_AAA_HYDROXYL_1"/>
    <property type="match status" value="1"/>
</dbReference>
<evidence type="ECO:0000256" key="5">
    <source>
        <dbReference type="ARBA" id="ARBA00011995"/>
    </source>
</evidence>
<dbReference type="STRING" id="490188.SAMN04488068_1526"/>
<dbReference type="PRINTS" id="PR00372">
    <property type="entry name" value="FYWHYDRXLASE"/>
</dbReference>
<evidence type="ECO:0000256" key="12">
    <source>
        <dbReference type="ARBA" id="ARBA00029922"/>
    </source>
</evidence>
<dbReference type="EC" id="1.14.16.1" evidence="5"/>
<comment type="cofactor">
    <cofactor evidence="2 13">
        <name>Fe(2+)</name>
        <dbReference type="ChEBI" id="CHEBI:29033"/>
    </cofactor>
</comment>
<dbReference type="GO" id="GO:0005506">
    <property type="term" value="F:iron ion binding"/>
    <property type="evidence" value="ECO:0007669"/>
    <property type="project" value="InterPro"/>
</dbReference>
<dbReference type="OrthoDB" id="9780502at2"/>
<evidence type="ECO:0000256" key="8">
    <source>
        <dbReference type="ARBA" id="ARBA00023002"/>
    </source>
</evidence>
<keyword evidence="7 13" id="KW-0479">Metal-binding</keyword>
<evidence type="ECO:0000256" key="1">
    <source>
        <dbReference type="ARBA" id="ARBA00001060"/>
    </source>
</evidence>
<sequence>MDAHGARGNPFEVAGSCQLRGDYQHCGADYRVEQDYARYTAADHALWRRLYARQAQLIERYAAPAFIDGVRALDMADAIPRFDRVNTLLHRATGWQLVAVPGLIPNDVFFGYLSRREFPVSVWLRREDEFDYLVEPDIFHDFFGHVPLLSNPVFADYLQAYGAQGRIAVDLDAVEPMSRLYWYMVEFGLIRTPQGLRAFGAGILSSGSETAYCIESPQPHRIAFNLERVMQTAYRIDTFQQTYFVLDRFDQLFESTRGDLRERLLRISAQAPIAATQVQADDQVISRGQWPVVVSSLDSGPMVTDLQGAPQ</sequence>
<dbReference type="PANTHER" id="PTHR11473">
    <property type="entry name" value="AROMATIC AMINO ACID HYDROXYLASE"/>
    <property type="match status" value="1"/>
</dbReference>
<dbReference type="UniPathway" id="UPA00139">
    <property type="reaction ID" value="UER00337"/>
</dbReference>
<dbReference type="GO" id="GO:0006559">
    <property type="term" value="P:L-phenylalanine catabolic process"/>
    <property type="evidence" value="ECO:0007669"/>
    <property type="project" value="UniProtKB-UniPathway"/>
</dbReference>